<protein>
    <submittedName>
        <fullName evidence="2">Uncharacterized protein LOC105172317</fullName>
    </submittedName>
</protein>
<name>A0A6I9TXI8_SESIN</name>
<reference evidence="2" key="1">
    <citation type="submission" date="2025-08" db="UniProtKB">
        <authorList>
            <consortium name="RefSeq"/>
        </authorList>
    </citation>
    <scope>IDENTIFICATION</scope>
</reference>
<dbReference type="Proteomes" id="UP000504604">
    <property type="component" value="Linkage group LG10"/>
</dbReference>
<organism evidence="1 2">
    <name type="scientific">Sesamum indicum</name>
    <name type="common">Oriental sesame</name>
    <name type="synonym">Sesamum orientale</name>
    <dbReference type="NCBI Taxonomy" id="4182"/>
    <lineage>
        <taxon>Eukaryota</taxon>
        <taxon>Viridiplantae</taxon>
        <taxon>Streptophyta</taxon>
        <taxon>Embryophyta</taxon>
        <taxon>Tracheophyta</taxon>
        <taxon>Spermatophyta</taxon>
        <taxon>Magnoliopsida</taxon>
        <taxon>eudicotyledons</taxon>
        <taxon>Gunneridae</taxon>
        <taxon>Pentapetalae</taxon>
        <taxon>asterids</taxon>
        <taxon>lamiids</taxon>
        <taxon>Lamiales</taxon>
        <taxon>Pedaliaceae</taxon>
        <taxon>Sesamum</taxon>
    </lineage>
</organism>
<evidence type="ECO:0000313" key="1">
    <source>
        <dbReference type="Proteomes" id="UP000504604"/>
    </source>
</evidence>
<keyword evidence="1" id="KW-1185">Reference proteome</keyword>
<accession>A0A6I9TXI8</accession>
<dbReference type="Pfam" id="PF14223">
    <property type="entry name" value="Retrotran_gag_2"/>
    <property type="match status" value="1"/>
</dbReference>
<dbReference type="KEGG" id="sind:105172317"/>
<gene>
    <name evidence="2" type="primary">LOC105172317</name>
</gene>
<dbReference type="RefSeq" id="XP_011092002.1">
    <property type="nucleotide sequence ID" value="XM_011093700.1"/>
</dbReference>
<dbReference type="InParanoid" id="A0A6I9TXI8"/>
<dbReference type="AlphaFoldDB" id="A0A6I9TXI8"/>
<proteinExistence type="predicted"/>
<evidence type="ECO:0000313" key="2">
    <source>
        <dbReference type="RefSeq" id="XP_011092002.1"/>
    </source>
</evidence>
<dbReference type="GeneID" id="105172317"/>
<sequence>MLRMSQVYAVPDRHVRYAVTKAFFGAKMIEGSSIQEHGVEVQSLVEKLKDFKADLGKDTYIDVILQSLPPSSDSFIYGATIEKSAPLVLVGEASISEAKGKRAGRSRSKKRKTKLAIARAQSALVF</sequence>